<protein>
    <recommendedName>
        <fullName evidence="13">Sugar phosphate phosphatase</fullName>
        <ecNumber evidence="13">2.1.1.-</ecNumber>
        <ecNumber evidence="13">3.1.3.-</ecNumber>
    </recommendedName>
</protein>
<evidence type="ECO:0000256" key="1">
    <source>
        <dbReference type="ARBA" id="ARBA00000807"/>
    </source>
</evidence>
<dbReference type="PANTHER" id="PTHR12260">
    <property type="entry name" value="DAMAGE-CONTROL PHOSPHATASE ARMT1"/>
    <property type="match status" value="1"/>
</dbReference>
<dbReference type="EC" id="3.1.3.-" evidence="13"/>
<dbReference type="EC" id="2.1.1.-" evidence="13"/>
<dbReference type="InterPro" id="IPR036075">
    <property type="entry name" value="ARMT-1-like_metal-bd_sf"/>
</dbReference>
<comment type="caution">
    <text evidence="15">The sequence shown here is derived from an EMBL/GenBank/DDBJ whole genome shotgun (WGS) entry which is preliminary data.</text>
</comment>
<accession>A0ABD1FIX9</accession>
<dbReference type="Pfam" id="PF01937">
    <property type="entry name" value="ARMT1-like_dom"/>
    <property type="match status" value="1"/>
</dbReference>
<evidence type="ECO:0000256" key="13">
    <source>
        <dbReference type="RuleBase" id="RU367030"/>
    </source>
</evidence>
<evidence type="ECO:0000256" key="7">
    <source>
        <dbReference type="ARBA" id="ARBA00022691"/>
    </source>
</evidence>
<proteinExistence type="inferred from homology"/>
<dbReference type="Gene3D" id="3.40.50.10880">
    <property type="entry name" value="Uncharacterised protein PF01937, DUF89, domain 3"/>
    <property type="match status" value="1"/>
</dbReference>
<organism evidence="15 16">
    <name type="scientific">Hypothenemus hampei</name>
    <name type="common">Coffee berry borer</name>
    <dbReference type="NCBI Taxonomy" id="57062"/>
    <lineage>
        <taxon>Eukaryota</taxon>
        <taxon>Metazoa</taxon>
        <taxon>Ecdysozoa</taxon>
        <taxon>Arthropoda</taxon>
        <taxon>Hexapoda</taxon>
        <taxon>Insecta</taxon>
        <taxon>Pterygota</taxon>
        <taxon>Neoptera</taxon>
        <taxon>Endopterygota</taxon>
        <taxon>Coleoptera</taxon>
        <taxon>Polyphaga</taxon>
        <taxon>Cucujiformia</taxon>
        <taxon>Curculionidae</taxon>
        <taxon>Scolytinae</taxon>
        <taxon>Hypothenemus</taxon>
    </lineage>
</organism>
<comment type="function">
    <text evidence="11 13">Metal-dependent phosphatase that shows phosphatase activity against several substrates, including fructose-1-phosphate and fructose-6-phosphate. Its preference for fructose-1-phosphate, a strong glycating agent that causes DNA damage rather than a canonical yeast metabolite, suggests a damage-control function in hexose phosphate metabolism. Has also been shown to have O-methyltransferase activity that methylates glutamate residues of target proteins to form gamma-glutamyl methyl ester residues. Possibly methylates PCNA, suggesting it is involved in the DNA damage response.</text>
</comment>
<keyword evidence="5 13" id="KW-0489">Methyltransferase</keyword>
<keyword evidence="16" id="KW-1185">Reference proteome</keyword>
<evidence type="ECO:0000259" key="14">
    <source>
        <dbReference type="Pfam" id="PF01937"/>
    </source>
</evidence>
<evidence type="ECO:0000256" key="6">
    <source>
        <dbReference type="ARBA" id="ARBA00022679"/>
    </source>
</evidence>
<comment type="catalytic activity">
    <reaction evidence="12 13">
        <text>beta-D-fructose 6-phosphate = dihydroxyacetone + D-glyceraldehyde 3-phosphate</text>
        <dbReference type="Rhea" id="RHEA:28002"/>
        <dbReference type="ChEBI" id="CHEBI:16016"/>
        <dbReference type="ChEBI" id="CHEBI:57634"/>
        <dbReference type="ChEBI" id="CHEBI:59776"/>
    </reaction>
</comment>
<comment type="catalytic activity">
    <reaction evidence="2 13">
        <text>beta-D-fructose 1-phosphate + H2O = D-fructose + phosphate</text>
        <dbReference type="Rhea" id="RHEA:35603"/>
        <dbReference type="ChEBI" id="CHEBI:15377"/>
        <dbReference type="ChEBI" id="CHEBI:37721"/>
        <dbReference type="ChEBI" id="CHEBI:43474"/>
        <dbReference type="ChEBI" id="CHEBI:138881"/>
    </reaction>
</comment>
<dbReference type="GO" id="GO:0032259">
    <property type="term" value="P:methylation"/>
    <property type="evidence" value="ECO:0007669"/>
    <property type="project" value="UniProtKB-KW"/>
</dbReference>
<dbReference type="GO" id="GO:0016787">
    <property type="term" value="F:hydrolase activity"/>
    <property type="evidence" value="ECO:0007669"/>
    <property type="project" value="UniProtKB-KW"/>
</dbReference>
<dbReference type="EMBL" id="JBDJPC010000001">
    <property type="protein sequence ID" value="KAL1518126.1"/>
    <property type="molecule type" value="Genomic_DNA"/>
</dbReference>
<evidence type="ECO:0000313" key="16">
    <source>
        <dbReference type="Proteomes" id="UP001566132"/>
    </source>
</evidence>
<name>A0ABD1FIX9_HYPHA</name>
<evidence type="ECO:0000313" key="15">
    <source>
        <dbReference type="EMBL" id="KAL1518126.1"/>
    </source>
</evidence>
<reference evidence="15 16" key="1">
    <citation type="submission" date="2024-05" db="EMBL/GenBank/DDBJ databases">
        <title>Genetic variation in Jamaican populations of the coffee berry borer (Hypothenemus hampei).</title>
        <authorList>
            <person name="Errbii M."/>
            <person name="Myrie A."/>
        </authorList>
    </citation>
    <scope>NUCLEOTIDE SEQUENCE [LARGE SCALE GENOMIC DNA]</scope>
    <source>
        <strain evidence="15">JA-Hopewell-2020-01-JO</strain>
        <tissue evidence="15">Whole body</tissue>
    </source>
</reference>
<dbReference type="PANTHER" id="PTHR12260:SF6">
    <property type="entry name" value="DAMAGE-CONTROL PHOSPHATASE ARMT1"/>
    <property type="match status" value="1"/>
</dbReference>
<comment type="catalytic activity">
    <reaction evidence="1 13">
        <text>L-glutamyl-[protein] + S-adenosyl-L-methionine = [protein]-L-glutamate 5-O-methyl ester + S-adenosyl-L-homocysteine</text>
        <dbReference type="Rhea" id="RHEA:24452"/>
        <dbReference type="Rhea" id="RHEA-COMP:10208"/>
        <dbReference type="Rhea" id="RHEA-COMP:10311"/>
        <dbReference type="ChEBI" id="CHEBI:29973"/>
        <dbReference type="ChEBI" id="CHEBI:57856"/>
        <dbReference type="ChEBI" id="CHEBI:59789"/>
        <dbReference type="ChEBI" id="CHEBI:82795"/>
    </reaction>
</comment>
<evidence type="ECO:0000256" key="12">
    <source>
        <dbReference type="ARBA" id="ARBA00048809"/>
    </source>
</evidence>
<comment type="domain">
    <text evidence="13">Subfamily III proteins have a conserved RTxK motif about 40-50 residues from the C-terminus; the threonine may be replaced by serine or cysteine.</text>
</comment>
<comment type="similarity">
    <text evidence="3 13">Belongs to the damage-control phosphatase family. Sugar phosphate phosphatase III subfamily.</text>
</comment>
<keyword evidence="8 13" id="KW-0479">Metal-binding</keyword>
<dbReference type="GO" id="GO:0051998">
    <property type="term" value="F:protein carboxyl O-methyltransferase activity"/>
    <property type="evidence" value="ECO:0007669"/>
    <property type="project" value="UniProtKB-UniRule"/>
</dbReference>
<evidence type="ECO:0000256" key="2">
    <source>
        <dbReference type="ARBA" id="ARBA00001326"/>
    </source>
</evidence>
<comment type="cofactor">
    <cofactor evidence="13">
        <name>Mn(2+)</name>
        <dbReference type="ChEBI" id="CHEBI:29035"/>
    </cofactor>
    <cofactor evidence="13">
        <name>Ni(2+)</name>
        <dbReference type="ChEBI" id="CHEBI:49786"/>
    </cofactor>
</comment>
<dbReference type="FunFam" id="3.40.50.10880:FF:000002">
    <property type="entry name" value="Acidic residue methyltransferase 1"/>
    <property type="match status" value="1"/>
</dbReference>
<gene>
    <name evidence="15" type="ORF">ABEB36_001798</name>
</gene>
<dbReference type="Gene3D" id="1.20.930.60">
    <property type="match status" value="1"/>
</dbReference>
<keyword evidence="10 13" id="KW-0464">Manganese</keyword>
<evidence type="ECO:0000256" key="9">
    <source>
        <dbReference type="ARBA" id="ARBA00022801"/>
    </source>
</evidence>
<evidence type="ECO:0000256" key="5">
    <source>
        <dbReference type="ARBA" id="ARBA00022603"/>
    </source>
</evidence>
<keyword evidence="6" id="KW-0808">Transferase</keyword>
<dbReference type="InterPro" id="IPR039763">
    <property type="entry name" value="ARMT1"/>
</dbReference>
<keyword evidence="7" id="KW-0949">S-adenosyl-L-methionine</keyword>
<evidence type="ECO:0000256" key="4">
    <source>
        <dbReference type="ARBA" id="ARBA00022596"/>
    </source>
</evidence>
<feature type="domain" description="Damage-control phosphatase ARMT1-like metal-binding" evidence="14">
    <location>
        <begin position="31"/>
        <end position="429"/>
    </location>
</feature>
<dbReference type="SUPFAM" id="SSF111321">
    <property type="entry name" value="AF1104-like"/>
    <property type="match status" value="1"/>
</dbReference>
<evidence type="ECO:0000256" key="3">
    <source>
        <dbReference type="ARBA" id="ARBA00009519"/>
    </source>
</evidence>
<dbReference type="AlphaFoldDB" id="A0ABD1FIX9"/>
<dbReference type="GO" id="GO:0046872">
    <property type="term" value="F:metal ion binding"/>
    <property type="evidence" value="ECO:0007669"/>
    <property type="project" value="UniProtKB-UniRule"/>
</dbReference>
<dbReference type="InterPro" id="IPR002791">
    <property type="entry name" value="ARMT1-like_metal-bd"/>
</dbReference>
<evidence type="ECO:0000256" key="11">
    <source>
        <dbReference type="ARBA" id="ARBA00045980"/>
    </source>
</evidence>
<evidence type="ECO:0000256" key="8">
    <source>
        <dbReference type="ARBA" id="ARBA00022723"/>
    </source>
</evidence>
<keyword evidence="4" id="KW-0533">Nickel</keyword>
<keyword evidence="9 13" id="KW-0378">Hydrolase</keyword>
<sequence length="457" mass="53070">MCECQDMSMDLTTPRNAYLSAFYKRSFAYHTVKNRMPIILTQLIDMLSRNKEMITQQFGGDASEDLKTVIGEISKLKYEIQTNKPLAKLQTQDEDIKLYNNHIDKQATEEGETTYFNTIWLLTECYMYRRIREIFSLTESFKNFDYFQSFKEEQFHQCNLEILKFWKKCISDNLLAPTTDSNKLAQQAIFQNLIKAILWGNKCDLSISLGKILNNTDLLFNTDADNLDKFILTDDRTNFIEYFFKINESQDRAKLFDIVLDNSGYELIQDLCFATAIALFCSSQGPGQVKIRFHVKAIPWFISDVTKNDFSWTVEQIAQSPDTELSALGKQWKGFLNDNIWEVVVHSFWTTPFEFKYMEEVAPDLYSQLSQSDAIIFKGDLNYRKLFGEKNWDPCTPSKRVLKELNFKLSNILVIRTIKADIVVGLKPGIVEECEKQDAQWMANGDYGVIHFVNSVD</sequence>
<dbReference type="FunFam" id="1.20.930.60:FF:000002">
    <property type="entry name" value="Protein-glutamate O-methyltransferase C1393.13"/>
    <property type="match status" value="1"/>
</dbReference>
<evidence type="ECO:0000256" key="10">
    <source>
        <dbReference type="ARBA" id="ARBA00023211"/>
    </source>
</evidence>
<dbReference type="Proteomes" id="UP001566132">
    <property type="component" value="Unassembled WGS sequence"/>
</dbReference>